<evidence type="ECO:0000256" key="1">
    <source>
        <dbReference type="SAM" id="MobiDB-lite"/>
    </source>
</evidence>
<feature type="region of interest" description="Disordered" evidence="1">
    <location>
        <begin position="155"/>
        <end position="195"/>
    </location>
</feature>
<dbReference type="RefSeq" id="WP_104712122.1">
    <property type="nucleotide sequence ID" value="NZ_PTRA01000001.1"/>
</dbReference>
<dbReference type="InterPro" id="IPR022595">
    <property type="entry name" value="Enc34_ssDNA-bd"/>
</dbReference>
<dbReference type="SUPFAM" id="SSF50249">
    <property type="entry name" value="Nucleic acid-binding proteins"/>
    <property type="match status" value="1"/>
</dbReference>
<gene>
    <name evidence="2" type="ORF">C5O19_11210</name>
</gene>
<dbReference type="EMBL" id="PTRA01000001">
    <property type="protein sequence ID" value="PQA60155.1"/>
    <property type="molecule type" value="Genomic_DNA"/>
</dbReference>
<organism evidence="2 3">
    <name type="scientific">Siphonobacter curvatus</name>
    <dbReference type="NCBI Taxonomy" id="2094562"/>
    <lineage>
        <taxon>Bacteria</taxon>
        <taxon>Pseudomonadati</taxon>
        <taxon>Bacteroidota</taxon>
        <taxon>Cytophagia</taxon>
        <taxon>Cytophagales</taxon>
        <taxon>Cytophagaceae</taxon>
        <taxon>Siphonobacter</taxon>
    </lineage>
</organism>
<proteinExistence type="predicted"/>
<comment type="caution">
    <text evidence="2">The sequence shown here is derived from an EMBL/GenBank/DDBJ whole genome shotgun (WGS) entry which is preliminary data.</text>
</comment>
<dbReference type="OrthoDB" id="9786575at2"/>
<reference evidence="3" key="1">
    <citation type="submission" date="2018-02" db="EMBL/GenBank/DDBJ databases">
        <title>Genome sequencing of Solimonas sp. HR-BB.</title>
        <authorList>
            <person name="Lee Y."/>
            <person name="Jeon C.O."/>
        </authorList>
    </citation>
    <scope>NUCLEOTIDE SEQUENCE [LARGE SCALE GENOMIC DNA]</scope>
    <source>
        <strain evidence="3">HR-U</strain>
    </source>
</reference>
<evidence type="ECO:0000313" key="3">
    <source>
        <dbReference type="Proteomes" id="UP000239590"/>
    </source>
</evidence>
<dbReference type="Proteomes" id="UP000239590">
    <property type="component" value="Unassembled WGS sequence"/>
</dbReference>
<evidence type="ECO:0000313" key="2">
    <source>
        <dbReference type="EMBL" id="PQA60155.1"/>
    </source>
</evidence>
<dbReference type="InterPro" id="IPR012340">
    <property type="entry name" value="NA-bd_OB-fold"/>
</dbReference>
<name>A0A2S7IR15_9BACT</name>
<feature type="compositionally biased region" description="Low complexity" evidence="1">
    <location>
        <begin position="181"/>
        <end position="195"/>
    </location>
</feature>
<dbReference type="AlphaFoldDB" id="A0A2S7IR15"/>
<sequence length="195" mass="21221">MATKVVTGLARLSYAHVWEPQASVEDGGKPKYSTNVIISKDDTVTIAKIKAAIDAEIEAGMQSKFQGKINKAQFHNPLRDGDIERPDDPTYENAYFLNASSTTKPYIVDRNVEPILDRTEVYSGCNAKVSVNFYPFAVNGKKGIGCGLNGLQKISDGEPLGGTSRAEDDFQVEDSDGFVTPKSSNPVSKKPSIWD</sequence>
<protein>
    <submittedName>
        <fullName evidence="2">DUF2815 domain-containing protein</fullName>
    </submittedName>
</protein>
<keyword evidence="3" id="KW-1185">Reference proteome</keyword>
<accession>A0A2S7IR15</accession>
<dbReference type="Pfam" id="PF10991">
    <property type="entry name" value="Enc34_ssDNA-bd"/>
    <property type="match status" value="1"/>
</dbReference>
<dbReference type="Gene3D" id="2.40.50.140">
    <property type="entry name" value="Nucleic acid-binding proteins"/>
    <property type="match status" value="1"/>
</dbReference>